<dbReference type="Gene3D" id="3.90.1200.10">
    <property type="match status" value="1"/>
</dbReference>
<gene>
    <name evidence="2" type="ORF">CBQ26_04845</name>
</gene>
<dbReference type="RefSeq" id="WP_088247416.1">
    <property type="nucleotide sequence ID" value="NZ_BNAM01000010.1"/>
</dbReference>
<evidence type="ECO:0000313" key="2">
    <source>
        <dbReference type="EMBL" id="OWL97604.1"/>
    </source>
</evidence>
<dbReference type="SUPFAM" id="SSF56112">
    <property type="entry name" value="Protein kinase-like (PK-like)"/>
    <property type="match status" value="1"/>
</dbReference>
<dbReference type="OrthoDB" id="59746at2"/>
<reference evidence="2 3" key="1">
    <citation type="submission" date="2017-05" db="EMBL/GenBank/DDBJ databases">
        <title>De novo genome assembly of Deniococcus indicus strain DR1.</title>
        <authorList>
            <person name="Chauhan D."/>
            <person name="Yennamalli R.M."/>
            <person name="Priyadarshini R."/>
        </authorList>
    </citation>
    <scope>NUCLEOTIDE SEQUENCE [LARGE SCALE GENOMIC DNA]</scope>
    <source>
        <strain evidence="2 3">DR1</strain>
    </source>
</reference>
<protein>
    <recommendedName>
        <fullName evidence="1">Aminoglycoside phosphotransferase domain-containing protein</fullName>
    </recommendedName>
</protein>
<evidence type="ECO:0000259" key="1">
    <source>
        <dbReference type="Pfam" id="PF01636"/>
    </source>
</evidence>
<accession>A0A246BPN3</accession>
<dbReference type="InterPro" id="IPR002575">
    <property type="entry name" value="Aminoglycoside_PTrfase"/>
</dbReference>
<comment type="caution">
    <text evidence="2">The sequence shown here is derived from an EMBL/GenBank/DDBJ whole genome shotgun (WGS) entry which is preliminary data.</text>
</comment>
<sequence length="348" mass="37269">MPPSPAAALADTLTVLRGDGPVILHARCWPRDLRDRFAGVGRPLESWVGEGAAFARFDARGEPLFLKFIPAGWRDRRAWERLTREAAYLRDLAPLSPVPHAPFRHAAQSTRTPHAHLLTRDLTEETTGWGALTDNTTRGAALLEIARLLARHHAFWAGPGQAALRGPWAWQPGRVLDRAARMHAGLTAGSLSGPDGRPAPLPEPVVRSAREAAGQLPSLLAAAPVTTLVHGDIHAGQVLWRGPQPVLIDYGQTHPSVPGEDLAHLLAVRLDAADRARLGPDLRAAYRDELARGGLPLTAVELAAQERAGLALNLLSVVRQAARTPERGTAEAALKVTAAWQEAAGQGP</sequence>
<proteinExistence type="predicted"/>
<organism evidence="2 3">
    <name type="scientific">Deinococcus indicus</name>
    <dbReference type="NCBI Taxonomy" id="223556"/>
    <lineage>
        <taxon>Bacteria</taxon>
        <taxon>Thermotogati</taxon>
        <taxon>Deinococcota</taxon>
        <taxon>Deinococci</taxon>
        <taxon>Deinococcales</taxon>
        <taxon>Deinococcaceae</taxon>
        <taxon>Deinococcus</taxon>
    </lineage>
</organism>
<keyword evidence="3" id="KW-1185">Reference proteome</keyword>
<dbReference type="InterPro" id="IPR011009">
    <property type="entry name" value="Kinase-like_dom_sf"/>
</dbReference>
<dbReference type="Pfam" id="PF01636">
    <property type="entry name" value="APH"/>
    <property type="match status" value="1"/>
</dbReference>
<dbReference type="AlphaFoldDB" id="A0A246BPN3"/>
<feature type="domain" description="Aminoglycoside phosphotransferase" evidence="1">
    <location>
        <begin position="54"/>
        <end position="291"/>
    </location>
</feature>
<dbReference type="EMBL" id="NHMK01000009">
    <property type="protein sequence ID" value="OWL97604.1"/>
    <property type="molecule type" value="Genomic_DNA"/>
</dbReference>
<dbReference type="Proteomes" id="UP000197208">
    <property type="component" value="Unassembled WGS sequence"/>
</dbReference>
<evidence type="ECO:0000313" key="3">
    <source>
        <dbReference type="Proteomes" id="UP000197208"/>
    </source>
</evidence>
<name>A0A246BPN3_9DEIO</name>